<proteinExistence type="predicted"/>
<organism evidence="2">
    <name type="scientific">uncultured Caudovirales phage</name>
    <dbReference type="NCBI Taxonomy" id="2100421"/>
    <lineage>
        <taxon>Viruses</taxon>
        <taxon>Duplodnaviria</taxon>
        <taxon>Heunggongvirae</taxon>
        <taxon>Uroviricota</taxon>
        <taxon>Caudoviricetes</taxon>
        <taxon>Peduoviridae</taxon>
        <taxon>Maltschvirus</taxon>
        <taxon>Maltschvirus maltsch</taxon>
    </lineage>
</organism>
<gene>
    <name evidence="2" type="ORF">UFOVP1636_171</name>
</gene>
<accession>A0A6J5T0U3</accession>
<dbReference type="Gene3D" id="2.60.40.10">
    <property type="entry name" value="Immunoglobulins"/>
    <property type="match status" value="5"/>
</dbReference>
<feature type="region of interest" description="Disordered" evidence="1">
    <location>
        <begin position="1747"/>
        <end position="1767"/>
    </location>
</feature>
<reference evidence="2" key="1">
    <citation type="submission" date="2020-05" db="EMBL/GenBank/DDBJ databases">
        <authorList>
            <person name="Chiriac C."/>
            <person name="Salcher M."/>
            <person name="Ghai R."/>
            <person name="Kavagutti S V."/>
        </authorList>
    </citation>
    <scope>NUCLEOTIDE SEQUENCE</scope>
</reference>
<protein>
    <submittedName>
        <fullName evidence="2">Ig</fullName>
    </submittedName>
</protein>
<dbReference type="Pfam" id="PF05345">
    <property type="entry name" value="He_PIG"/>
    <property type="match status" value="5"/>
</dbReference>
<dbReference type="PANTHER" id="PTHR37494">
    <property type="entry name" value="HEMAGGLUTININ"/>
    <property type="match status" value="1"/>
</dbReference>
<dbReference type="GO" id="GO:0005509">
    <property type="term" value="F:calcium ion binding"/>
    <property type="evidence" value="ECO:0007669"/>
    <property type="project" value="InterPro"/>
</dbReference>
<dbReference type="GO" id="GO:0016020">
    <property type="term" value="C:membrane"/>
    <property type="evidence" value="ECO:0007669"/>
    <property type="project" value="InterPro"/>
</dbReference>
<name>A0A6J5T0U3_9CAUD</name>
<dbReference type="InterPro" id="IPR013783">
    <property type="entry name" value="Ig-like_fold"/>
</dbReference>
<dbReference type="EMBL" id="LR797503">
    <property type="protein sequence ID" value="CAB4221170.1"/>
    <property type="molecule type" value="Genomic_DNA"/>
</dbReference>
<dbReference type="InterPro" id="IPR038081">
    <property type="entry name" value="CalX-like_sf"/>
</dbReference>
<evidence type="ECO:0000256" key="1">
    <source>
        <dbReference type="SAM" id="MobiDB-lite"/>
    </source>
</evidence>
<sequence length="1781" mass="190210">MTIKVSDFASSSLSGNVVLTAKTAIFTTTILADGFPEGAAKIIAKLRQDSETGNVLAASDTILINDNSQAGTGVAITVLPFTLVGPIRLVAYSRQLTGAGGTAPYQFSYTGSLPTGLDLLPNGILTGIPLEVGVFNFTVTATDVNTDFGSTVYQLAVTGPGIYLFPPTLNAGYTNLLYNTSVAATGGLPPYEFTISQGALPTGVVLTLSGNFEGKPQDAGPVAIVVTATDSNGNTGSKSYIININRISVVVSPPTLPPAFKKLPYSQAITGTGGTLPYSWSVISDDTFPTGILLDPATGVVSGTTVVVGSKSVTVKITDKDGNYGTANYTFLSNEVSIYITPNTATLASIQINSTYNQVLTATGGVYLPNTTPSYTWIVFSGSLPPGITFNGVSGTLAGRPTEIGNYSFSIQATDGYQNSGTRSYLFNVLPVTVTVSPADLGLITIGEPYTQVFSATGGEAPYTYSVYSGSLPEGITLNPNGTLTGTTYITLERNVTIKITDINGNFVLKQIKVSVASDHWIISLKNVNSVSLESYSAAESSNNPSSINTINENEYATRVVVSSRYSIGNETLYWNIAQAPGISAHPVGDDFGIITASTVTKSIYDFDTSFATEFSFNAGQITLAKWIATNLYQSNSTFNTDTGTKYGLFRKPDAAGLASWVRGSTVNNWGVGNVLLVNQFFKGVSTELDYSRSLTSNKTLLSDANQSGSNFYDRPDSVGGTIITFDPYTYTNGYSQEFNVVGADLTLAQWIGANLYTSNDQFTTNLTPAVRYGLFRNPDLLGLNGWVNRAKVMSWGVNDANLINEFFANASISALDGPRSLTNKKDFIAGHSPGDVFYDRPNKTGMLALSAVADSITEGSEQFIVEIRQNSLTGPVVAVTDSITIADNSTASSTVYNNDAIGFRNFIYRVREGDTLNFEVLAPGNVPISALTTNLTQITVSTPSTATPPDFVVGTKTVPMVGRVGLASLTVVADMLTEGEEYVTIAVVYNGTQQSSLEGPVLIADTSKVTYEFTNTPAGVNEGDVANFSIRTTGVSDGTRLYWRINHISTQPADFSNAATKFEVLYAFANNPLAPLKPSSEAVIDYWMTNGLSTFNYSILTIRSGDPALAQQIDAARITDSTGTGGQAILATRAAVLKAYNEYYQAQMFPGENDIRYWMTNGLGINNNTFIIAIQNANSANPALQLGILQERADLIGINTRWEVIYAFAGCPYAPITPTELEIADWRCRGLAGFQQNMVSRYTGTRASTILAQRDADKLISGGGAAQYVVSSRTQVLAAYQDDPDANPYPTEVEIRYWMEHGLGVNNVTFSSAVQTDKIQSPTTYAQNSAIRTQLTSNKSRACKGSILVQSDTCTFGLKARADMLAETEQKFTISLSTTENGEPVATTSIITIADTSVEIYSTVPVDYTGIQYSYSNAVTGYTWYTVGYGYPMLVDSISYNISGLGSLGTSPGGSFVVSGGIGAVTPSLNGTSPNFTINNPTSNNLTYQIVAEYFVRSNLTIVYSIYREVSPGNDILIQEDTASFNRVTGLDPDEFPYSRYTYWPLTQTGYVTIPGGTTYTFKTKMTASSYNSIPVGSGLISGTAGNYTVYCDPSGLRRITVNLVTSANPGYGLPFYWIEGHSDQNYIPPSVYYVYFNTIGQTTVAINEGASFNVILTGLYLANATYTWTLYRTAGGGAVAGTDFIAVTGTVAVTSNYGSFGVTSKSDALTEGTATYYVTISLAGSIIITSDTIAVTVYDTSLTPPPPPPPYYPPPPPPSPPAQSWWSSWTSGSWGDWRW</sequence>
<dbReference type="InterPro" id="IPR015919">
    <property type="entry name" value="Cadherin-like_sf"/>
</dbReference>
<dbReference type="PANTHER" id="PTHR37494:SF1">
    <property type="entry name" value="STAPHYLOCOCCUS AUREUS SURFACE PROTEIN A"/>
    <property type="match status" value="1"/>
</dbReference>
<dbReference type="SUPFAM" id="SSF49313">
    <property type="entry name" value="Cadherin-like"/>
    <property type="match status" value="1"/>
</dbReference>
<feature type="compositionally biased region" description="Pro residues" evidence="1">
    <location>
        <begin position="1747"/>
        <end position="1763"/>
    </location>
</feature>
<dbReference type="SUPFAM" id="SSF141072">
    <property type="entry name" value="CalX-like"/>
    <property type="match status" value="1"/>
</dbReference>
<evidence type="ECO:0000313" key="2">
    <source>
        <dbReference type="EMBL" id="CAB4221170.1"/>
    </source>
</evidence>